<comment type="caution">
    <text evidence="5">The sequence shown here is derived from an EMBL/GenBank/DDBJ whole genome shotgun (WGS) entry which is preliminary data.</text>
</comment>
<dbReference type="InterPro" id="IPR032823">
    <property type="entry name" value="BCA_ABC_TP_C"/>
</dbReference>
<dbReference type="Pfam" id="PF12399">
    <property type="entry name" value="BCA_ABC_TP_C"/>
    <property type="match status" value="1"/>
</dbReference>
<dbReference type="GO" id="GO:0016887">
    <property type="term" value="F:ATP hydrolysis activity"/>
    <property type="evidence" value="ECO:0007669"/>
    <property type="project" value="InterPro"/>
</dbReference>
<sequence>MADRNETVSAGGPPAEAVILALAGVSRRFGGLRVIEELSLTVRPGEILGVLGPNGAGKSTLFNLIAGVLPPNEGSIHIMGRDVTAMTVWRRRRLGVGRTYQVPKPFAHMSVFENVLVAATHGGGLSIPAGRREAQRALALTGLAALAAKPAGTLSLLNLKRLELAKAVAGKPRLLLLDEIAGGLTDAECEDLLAILTAIHREGATIVWVEHVIHALKRIASRLAVLHFGAIICEGAPDAVLADERVREVYLGA</sequence>
<dbReference type="Pfam" id="PF00005">
    <property type="entry name" value="ABC_tran"/>
    <property type="match status" value="1"/>
</dbReference>
<dbReference type="PANTHER" id="PTHR45772:SF7">
    <property type="entry name" value="AMINO ACID ABC TRANSPORTER ATP-BINDING PROTEIN"/>
    <property type="match status" value="1"/>
</dbReference>
<dbReference type="GO" id="GO:0015188">
    <property type="term" value="F:L-isoleucine transmembrane transporter activity"/>
    <property type="evidence" value="ECO:0007669"/>
    <property type="project" value="TreeGrafter"/>
</dbReference>
<dbReference type="EMBL" id="QNRK01000002">
    <property type="protein sequence ID" value="RBP17774.1"/>
    <property type="molecule type" value="Genomic_DNA"/>
</dbReference>
<dbReference type="GO" id="GO:0005304">
    <property type="term" value="F:L-valine transmembrane transporter activity"/>
    <property type="evidence" value="ECO:0007669"/>
    <property type="project" value="TreeGrafter"/>
</dbReference>
<keyword evidence="3 5" id="KW-0067">ATP-binding</keyword>
<dbReference type="Gene3D" id="3.40.50.300">
    <property type="entry name" value="P-loop containing nucleotide triphosphate hydrolases"/>
    <property type="match status" value="1"/>
</dbReference>
<keyword evidence="2" id="KW-0547">Nucleotide-binding</keyword>
<dbReference type="AlphaFoldDB" id="A0A366FSV6"/>
<name>A0A366FSV6_9HYPH</name>
<dbReference type="Proteomes" id="UP000253529">
    <property type="component" value="Unassembled WGS sequence"/>
</dbReference>
<dbReference type="GO" id="GO:0042941">
    <property type="term" value="P:D-alanine transmembrane transport"/>
    <property type="evidence" value="ECO:0007669"/>
    <property type="project" value="TreeGrafter"/>
</dbReference>
<protein>
    <submittedName>
        <fullName evidence="5">Amino acid/amide ABC transporter ATP-binding protein 1 (HAAT family)</fullName>
    </submittedName>
</protein>
<dbReference type="PANTHER" id="PTHR45772">
    <property type="entry name" value="CONSERVED COMPONENT OF ABC TRANSPORTER FOR NATURAL AMINO ACIDS-RELATED"/>
    <property type="match status" value="1"/>
</dbReference>
<dbReference type="GO" id="GO:0005886">
    <property type="term" value="C:plasma membrane"/>
    <property type="evidence" value="ECO:0007669"/>
    <property type="project" value="TreeGrafter"/>
</dbReference>
<dbReference type="RefSeq" id="WP_113887719.1">
    <property type="nucleotide sequence ID" value="NZ_QNRK01000002.1"/>
</dbReference>
<evidence type="ECO:0000313" key="5">
    <source>
        <dbReference type="EMBL" id="RBP17774.1"/>
    </source>
</evidence>
<feature type="domain" description="ABC transporter" evidence="4">
    <location>
        <begin position="20"/>
        <end position="253"/>
    </location>
</feature>
<dbReference type="GO" id="GO:0005524">
    <property type="term" value="F:ATP binding"/>
    <property type="evidence" value="ECO:0007669"/>
    <property type="project" value="UniProtKB-KW"/>
</dbReference>
<reference evidence="5 6" key="1">
    <citation type="submission" date="2018-06" db="EMBL/GenBank/DDBJ databases">
        <title>Genomic Encyclopedia of Type Strains, Phase IV (KMG-IV): sequencing the most valuable type-strain genomes for metagenomic binning, comparative biology and taxonomic classification.</title>
        <authorList>
            <person name="Goeker M."/>
        </authorList>
    </citation>
    <scope>NUCLEOTIDE SEQUENCE [LARGE SCALE GENOMIC DNA]</scope>
    <source>
        <strain evidence="5 6">DSM 24875</strain>
    </source>
</reference>
<dbReference type="OrthoDB" id="9779872at2"/>
<dbReference type="PROSITE" id="PS50893">
    <property type="entry name" value="ABC_TRANSPORTER_2"/>
    <property type="match status" value="1"/>
</dbReference>
<dbReference type="InterPro" id="IPR051120">
    <property type="entry name" value="ABC_AA/LPS_Transport"/>
</dbReference>
<dbReference type="SMART" id="SM00382">
    <property type="entry name" value="AAA"/>
    <property type="match status" value="1"/>
</dbReference>
<dbReference type="SUPFAM" id="SSF52540">
    <property type="entry name" value="P-loop containing nucleoside triphosphate hydrolases"/>
    <property type="match status" value="1"/>
</dbReference>
<evidence type="ECO:0000256" key="2">
    <source>
        <dbReference type="ARBA" id="ARBA00022741"/>
    </source>
</evidence>
<evidence type="ECO:0000256" key="3">
    <source>
        <dbReference type="ARBA" id="ARBA00022840"/>
    </source>
</evidence>
<gene>
    <name evidence="5" type="ORF">DFR50_102267</name>
</gene>
<evidence type="ECO:0000313" key="6">
    <source>
        <dbReference type="Proteomes" id="UP000253529"/>
    </source>
</evidence>
<evidence type="ECO:0000259" key="4">
    <source>
        <dbReference type="PROSITE" id="PS50893"/>
    </source>
</evidence>
<dbReference type="GO" id="GO:1903805">
    <property type="term" value="P:L-valine import across plasma membrane"/>
    <property type="evidence" value="ECO:0007669"/>
    <property type="project" value="TreeGrafter"/>
</dbReference>
<dbReference type="GO" id="GO:0015192">
    <property type="term" value="F:L-phenylalanine transmembrane transporter activity"/>
    <property type="evidence" value="ECO:0007669"/>
    <property type="project" value="TreeGrafter"/>
</dbReference>
<dbReference type="GO" id="GO:0015808">
    <property type="term" value="P:L-alanine transport"/>
    <property type="evidence" value="ECO:0007669"/>
    <property type="project" value="TreeGrafter"/>
</dbReference>
<evidence type="ECO:0000256" key="1">
    <source>
        <dbReference type="ARBA" id="ARBA00022448"/>
    </source>
</evidence>
<proteinExistence type="predicted"/>
<organism evidence="5 6">
    <name type="scientific">Roseiarcus fermentans</name>
    <dbReference type="NCBI Taxonomy" id="1473586"/>
    <lineage>
        <taxon>Bacteria</taxon>
        <taxon>Pseudomonadati</taxon>
        <taxon>Pseudomonadota</taxon>
        <taxon>Alphaproteobacteria</taxon>
        <taxon>Hyphomicrobiales</taxon>
        <taxon>Roseiarcaceae</taxon>
        <taxon>Roseiarcus</taxon>
    </lineage>
</organism>
<dbReference type="InterPro" id="IPR003439">
    <property type="entry name" value="ABC_transporter-like_ATP-bd"/>
</dbReference>
<keyword evidence="1" id="KW-0813">Transport</keyword>
<dbReference type="GO" id="GO:1903806">
    <property type="term" value="P:L-isoleucine import across plasma membrane"/>
    <property type="evidence" value="ECO:0007669"/>
    <property type="project" value="TreeGrafter"/>
</dbReference>
<keyword evidence="6" id="KW-1185">Reference proteome</keyword>
<accession>A0A366FSV6</accession>
<dbReference type="InterPro" id="IPR027417">
    <property type="entry name" value="P-loop_NTPase"/>
</dbReference>
<dbReference type="InterPro" id="IPR003593">
    <property type="entry name" value="AAA+_ATPase"/>
</dbReference>